<evidence type="ECO:0000256" key="1">
    <source>
        <dbReference type="ARBA" id="ARBA00022703"/>
    </source>
</evidence>
<comment type="caution">
    <text evidence="5">The sequence shown here is derived from an EMBL/GenBank/DDBJ whole genome shotgun (WGS) entry which is preliminary data.</text>
</comment>
<dbReference type="Pfam" id="PF09033">
    <property type="entry name" value="DFF-C"/>
    <property type="match status" value="1"/>
</dbReference>
<gene>
    <name evidence="5" type="ORF">PLOB_00039513</name>
</gene>
<feature type="region of interest" description="Disordered" evidence="3">
    <location>
        <begin position="260"/>
        <end position="284"/>
    </location>
</feature>
<evidence type="ECO:0000259" key="4">
    <source>
        <dbReference type="PROSITE" id="PS51135"/>
    </source>
</evidence>
<dbReference type="SUPFAM" id="SSF54277">
    <property type="entry name" value="CAD &amp; PB1 domains"/>
    <property type="match status" value="1"/>
</dbReference>
<evidence type="ECO:0000313" key="6">
    <source>
        <dbReference type="Proteomes" id="UP001159405"/>
    </source>
</evidence>
<sequence length="284" mass="32617">MEEIRRRPFKVCNSDRTRTIGMVLQSLEELKDRAGNKFGLTPTTCRVFLEKDGTEIDSEEYFSFLDDQTKLMVVNDGEEWMAGSQSKLLKITLIYLVANHCFIRIKKKKKSRITCKEANLQAHDLRHLIVLLIDIFYHLIISCRLNYLHLYFCTTGPSFSQGSIAASLERNESLEFDRTDAGETDSISSDLLTRITTDPAFFISFSDDNLQDVINFDPEQFATALDKSLAVAKHKQEACQQELDRRTQFKEATQLLKLLDRAQQNQGAENETPVGYKRQRTTPE</sequence>
<dbReference type="PANTHER" id="PTHR12306:SF15">
    <property type="entry name" value="DNAATION FACTOR-RELATED PROTEIN 1, ISOFORM B-RELATED"/>
    <property type="match status" value="1"/>
</dbReference>
<accession>A0ABN8MWZ4</accession>
<evidence type="ECO:0000256" key="3">
    <source>
        <dbReference type="SAM" id="MobiDB-lite"/>
    </source>
</evidence>
<dbReference type="Gene3D" id="1.10.1490.10">
    <property type="entry name" value="C-terminal domain of DFF45/ICAD (DFF-C domain)"/>
    <property type="match status" value="1"/>
</dbReference>
<organism evidence="5 6">
    <name type="scientific">Porites lobata</name>
    <dbReference type="NCBI Taxonomy" id="104759"/>
    <lineage>
        <taxon>Eukaryota</taxon>
        <taxon>Metazoa</taxon>
        <taxon>Cnidaria</taxon>
        <taxon>Anthozoa</taxon>
        <taxon>Hexacorallia</taxon>
        <taxon>Scleractinia</taxon>
        <taxon>Fungiina</taxon>
        <taxon>Poritidae</taxon>
        <taxon>Porites</taxon>
    </lineage>
</organism>
<keyword evidence="1 2" id="KW-0053">Apoptosis</keyword>
<dbReference type="Proteomes" id="UP001159405">
    <property type="component" value="Unassembled WGS sequence"/>
</dbReference>
<dbReference type="PANTHER" id="PTHR12306">
    <property type="entry name" value="CELL DEATH ACTIVATOR CIDE"/>
    <property type="match status" value="1"/>
</dbReference>
<dbReference type="InterPro" id="IPR027296">
    <property type="entry name" value="DFF-C"/>
</dbReference>
<dbReference type="Gene3D" id="3.10.20.10">
    <property type="match status" value="1"/>
</dbReference>
<keyword evidence="6" id="KW-1185">Reference proteome</keyword>
<feature type="domain" description="CIDE-N" evidence="4">
    <location>
        <begin position="5"/>
        <end position="82"/>
    </location>
</feature>
<proteinExistence type="predicted"/>
<dbReference type="SMART" id="SM00266">
    <property type="entry name" value="CAD"/>
    <property type="match status" value="1"/>
</dbReference>
<dbReference type="EMBL" id="CALNXK010000006">
    <property type="protein sequence ID" value="CAH3037876.1"/>
    <property type="molecule type" value="Genomic_DNA"/>
</dbReference>
<dbReference type="PROSITE" id="PS51135">
    <property type="entry name" value="CIDE_N"/>
    <property type="match status" value="1"/>
</dbReference>
<dbReference type="Pfam" id="PF02017">
    <property type="entry name" value="CIDE-N"/>
    <property type="match status" value="1"/>
</dbReference>
<dbReference type="InterPro" id="IPR015121">
    <property type="entry name" value="DNA_fragmentation_mid_dom"/>
</dbReference>
<dbReference type="SUPFAM" id="SSF81783">
    <property type="entry name" value="C-terminal domain of DFF45/ICAD (DFF-C domain)"/>
    <property type="match status" value="1"/>
</dbReference>
<reference evidence="5 6" key="1">
    <citation type="submission" date="2022-05" db="EMBL/GenBank/DDBJ databases">
        <authorList>
            <consortium name="Genoscope - CEA"/>
            <person name="William W."/>
        </authorList>
    </citation>
    <scope>NUCLEOTIDE SEQUENCE [LARGE SCALE GENOMIC DNA]</scope>
</reference>
<name>A0ABN8MWZ4_9CNID</name>
<dbReference type="InterPro" id="IPR003508">
    <property type="entry name" value="CIDE-N_dom"/>
</dbReference>
<evidence type="ECO:0000256" key="2">
    <source>
        <dbReference type="PROSITE-ProRule" id="PRU00447"/>
    </source>
</evidence>
<evidence type="ECO:0000313" key="5">
    <source>
        <dbReference type="EMBL" id="CAH3037876.1"/>
    </source>
</evidence>
<protein>
    <recommendedName>
        <fullName evidence="4">CIDE-N domain-containing protein</fullName>
    </recommendedName>
</protein>
<dbReference type="CDD" id="cd01615">
    <property type="entry name" value="CIDE_N"/>
    <property type="match status" value="1"/>
</dbReference>